<dbReference type="OrthoDB" id="2961863at2759"/>
<protein>
    <submittedName>
        <fullName evidence="1">Uncharacterized protein</fullName>
    </submittedName>
</protein>
<organism evidence="1 2">
    <name type="scientific">Trametes pubescens</name>
    <name type="common">White-rot fungus</name>
    <dbReference type="NCBI Taxonomy" id="154538"/>
    <lineage>
        <taxon>Eukaryota</taxon>
        <taxon>Fungi</taxon>
        <taxon>Dikarya</taxon>
        <taxon>Basidiomycota</taxon>
        <taxon>Agaricomycotina</taxon>
        <taxon>Agaricomycetes</taxon>
        <taxon>Polyporales</taxon>
        <taxon>Polyporaceae</taxon>
        <taxon>Trametes</taxon>
    </lineage>
</organism>
<gene>
    <name evidence="1" type="ORF">TRAPUB_5405</name>
</gene>
<keyword evidence="2" id="KW-1185">Reference proteome</keyword>
<dbReference type="AlphaFoldDB" id="A0A1M2V8K2"/>
<accession>A0A1M2V8K2</accession>
<evidence type="ECO:0000313" key="1">
    <source>
        <dbReference type="EMBL" id="OJT03904.1"/>
    </source>
</evidence>
<proteinExistence type="predicted"/>
<dbReference type="Proteomes" id="UP000184267">
    <property type="component" value="Unassembled WGS sequence"/>
</dbReference>
<dbReference type="EMBL" id="MNAD01001578">
    <property type="protein sequence ID" value="OJT03904.1"/>
    <property type="molecule type" value="Genomic_DNA"/>
</dbReference>
<comment type="caution">
    <text evidence="1">The sequence shown here is derived from an EMBL/GenBank/DDBJ whole genome shotgun (WGS) entry which is preliminary data.</text>
</comment>
<evidence type="ECO:0000313" key="2">
    <source>
        <dbReference type="Proteomes" id="UP000184267"/>
    </source>
</evidence>
<sequence>MRIVTTPNFCKSCTEGLWHALLHRVDPIDALQPSCTRDASSGAPVRTLALSLVPLAHLREQPVDVAESYTITWTKDGAVVGAFANQTTLVDAGDAVGSYAVHVQYATEEVSYDISRGTGGAASFESLRWYLMYTSTEYSAGYETAVCERHPLLHTREAQVVVWRLLWQLRDVPRQNLDVFIMECVQAGALRCEV</sequence>
<reference evidence="1 2" key="1">
    <citation type="submission" date="2016-10" db="EMBL/GenBank/DDBJ databases">
        <title>Genome sequence of the basidiomycete white-rot fungus Trametes pubescens.</title>
        <authorList>
            <person name="Makela M.R."/>
            <person name="Granchi Z."/>
            <person name="Peng M."/>
            <person name="De Vries R.P."/>
            <person name="Grigoriev I."/>
            <person name="Riley R."/>
            <person name="Hilden K."/>
        </authorList>
    </citation>
    <scope>NUCLEOTIDE SEQUENCE [LARGE SCALE GENOMIC DNA]</scope>
    <source>
        <strain evidence="1 2">FBCC735</strain>
    </source>
</reference>
<name>A0A1M2V8K2_TRAPU</name>